<reference evidence="8 9" key="1">
    <citation type="submission" date="2016-12" db="EMBL/GenBank/DDBJ databases">
        <authorList>
            <person name="Song W.-J."/>
            <person name="Kurnit D.M."/>
        </authorList>
    </citation>
    <scope>NUCLEOTIDE SEQUENCE [LARGE SCALE GENOMIC DNA]</scope>
    <source>
        <strain evidence="8 9">DSM 18488</strain>
    </source>
</reference>
<keyword evidence="6" id="KW-0175">Coiled coil</keyword>
<evidence type="ECO:0000256" key="2">
    <source>
        <dbReference type="ARBA" id="ARBA00022691"/>
    </source>
</evidence>
<evidence type="ECO:0000256" key="1">
    <source>
        <dbReference type="ARBA" id="ARBA00001966"/>
    </source>
</evidence>
<keyword evidence="3" id="KW-0479">Metal-binding</keyword>
<keyword evidence="5" id="KW-0411">Iron-sulfur</keyword>
<keyword evidence="2" id="KW-0949">S-adenosyl-L-methionine</keyword>
<dbReference type="InterPro" id="IPR051198">
    <property type="entry name" value="BchE-like"/>
</dbReference>
<evidence type="ECO:0000313" key="9">
    <source>
        <dbReference type="Proteomes" id="UP000184603"/>
    </source>
</evidence>
<dbReference type="OrthoDB" id="5470216at2"/>
<sequence length="302" mass="34075">MKYTHPVFRPPFEAHSLLLQVTVGCSHNSCAFCSMYSDVRFQAETIEQIERDLREARRNCIEVKRVFLVSGDPFCLSSARLAEIADKINVILPEVETIAMYASIQNIGAKTDDELKALRARKINDLNIGLESGLSEVVHDLNKGFTIDEAKHQLQRLQAAGFDFSLNIIIGAGGRQKYRENAIASAEIINEIQPHLIFIATLHLEEDCVLAAKLEQGLFAENTLRENLEEEILFLKHLQLKNTRFFGLHPSNTIRLDGQLPVDKERMLKELEHGLASIDAKYLDVQNTRLVRGNEGAVLLRD</sequence>
<dbReference type="RefSeq" id="WP_073611961.1">
    <property type="nucleotide sequence ID" value="NZ_FRFE01000002.1"/>
</dbReference>
<evidence type="ECO:0000313" key="8">
    <source>
        <dbReference type="EMBL" id="SHO43979.1"/>
    </source>
</evidence>
<comment type="cofactor">
    <cofactor evidence="1">
        <name>[4Fe-4S] cluster</name>
        <dbReference type="ChEBI" id="CHEBI:49883"/>
    </cofactor>
</comment>
<dbReference type="GO" id="GO:0046872">
    <property type="term" value="F:metal ion binding"/>
    <property type="evidence" value="ECO:0007669"/>
    <property type="project" value="UniProtKB-KW"/>
</dbReference>
<dbReference type="SMART" id="SM00729">
    <property type="entry name" value="Elp3"/>
    <property type="match status" value="1"/>
</dbReference>
<dbReference type="PROSITE" id="PS51918">
    <property type="entry name" value="RADICAL_SAM"/>
    <property type="match status" value="1"/>
</dbReference>
<dbReference type="PROSITE" id="PS51257">
    <property type="entry name" value="PROKAR_LIPOPROTEIN"/>
    <property type="match status" value="1"/>
</dbReference>
<dbReference type="InterPro" id="IPR013785">
    <property type="entry name" value="Aldolase_TIM"/>
</dbReference>
<protein>
    <submittedName>
        <fullName evidence="8">Radical SAM superfamily protein</fullName>
    </submittedName>
</protein>
<dbReference type="GO" id="GO:0003824">
    <property type="term" value="F:catalytic activity"/>
    <property type="evidence" value="ECO:0007669"/>
    <property type="project" value="InterPro"/>
</dbReference>
<keyword evidence="4" id="KW-0408">Iron</keyword>
<dbReference type="SFLD" id="SFLDG01082">
    <property type="entry name" value="B12-binding_domain_containing"/>
    <property type="match status" value="1"/>
</dbReference>
<dbReference type="SFLD" id="SFLDG01095">
    <property type="entry name" value="Uncharacterised_Radical_SAM_Su"/>
    <property type="match status" value="1"/>
</dbReference>
<gene>
    <name evidence="8" type="ORF">SAMN02745220_00594</name>
</gene>
<dbReference type="PANTHER" id="PTHR43409:SF4">
    <property type="entry name" value="RADICAL SAM SUPERFAMILY PROTEIN"/>
    <property type="match status" value="1"/>
</dbReference>
<dbReference type="GO" id="GO:0051536">
    <property type="term" value="F:iron-sulfur cluster binding"/>
    <property type="evidence" value="ECO:0007669"/>
    <property type="project" value="UniProtKB-KW"/>
</dbReference>
<dbReference type="PANTHER" id="PTHR43409">
    <property type="entry name" value="ANAEROBIC MAGNESIUM-PROTOPORPHYRIN IX MONOMETHYL ESTER CYCLASE-RELATED"/>
    <property type="match status" value="1"/>
</dbReference>
<accession>A0A1M7XYA0</accession>
<proteinExistence type="predicted"/>
<dbReference type="CDD" id="cd01335">
    <property type="entry name" value="Radical_SAM"/>
    <property type="match status" value="1"/>
</dbReference>
<evidence type="ECO:0000256" key="5">
    <source>
        <dbReference type="ARBA" id="ARBA00023014"/>
    </source>
</evidence>
<dbReference type="InterPro" id="IPR007197">
    <property type="entry name" value="rSAM"/>
</dbReference>
<dbReference type="Gene3D" id="3.20.20.70">
    <property type="entry name" value="Aldolase class I"/>
    <property type="match status" value="1"/>
</dbReference>
<dbReference type="Pfam" id="PF04055">
    <property type="entry name" value="Radical_SAM"/>
    <property type="match status" value="1"/>
</dbReference>
<keyword evidence="9" id="KW-1185">Reference proteome</keyword>
<evidence type="ECO:0000256" key="6">
    <source>
        <dbReference type="SAM" id="Coils"/>
    </source>
</evidence>
<dbReference type="InterPro" id="IPR058240">
    <property type="entry name" value="rSAM_sf"/>
</dbReference>
<dbReference type="SUPFAM" id="SSF102114">
    <property type="entry name" value="Radical SAM enzymes"/>
    <property type="match status" value="1"/>
</dbReference>
<feature type="domain" description="Radical SAM core" evidence="7">
    <location>
        <begin position="11"/>
        <end position="241"/>
    </location>
</feature>
<dbReference type="InterPro" id="IPR006638">
    <property type="entry name" value="Elp3/MiaA/NifB-like_rSAM"/>
</dbReference>
<name>A0A1M7XYA0_9BACT</name>
<dbReference type="Proteomes" id="UP000184603">
    <property type="component" value="Unassembled WGS sequence"/>
</dbReference>
<dbReference type="AlphaFoldDB" id="A0A1M7XYA0"/>
<dbReference type="SFLD" id="SFLDS00029">
    <property type="entry name" value="Radical_SAM"/>
    <property type="match status" value="1"/>
</dbReference>
<dbReference type="STRING" id="1121416.SAMN02745220_00594"/>
<evidence type="ECO:0000259" key="7">
    <source>
        <dbReference type="PROSITE" id="PS51918"/>
    </source>
</evidence>
<evidence type="ECO:0000256" key="3">
    <source>
        <dbReference type="ARBA" id="ARBA00022723"/>
    </source>
</evidence>
<feature type="coiled-coil region" evidence="6">
    <location>
        <begin position="39"/>
        <end position="66"/>
    </location>
</feature>
<organism evidence="8 9">
    <name type="scientific">Desulfopila aestuarii DSM 18488</name>
    <dbReference type="NCBI Taxonomy" id="1121416"/>
    <lineage>
        <taxon>Bacteria</taxon>
        <taxon>Pseudomonadati</taxon>
        <taxon>Thermodesulfobacteriota</taxon>
        <taxon>Desulfobulbia</taxon>
        <taxon>Desulfobulbales</taxon>
        <taxon>Desulfocapsaceae</taxon>
        <taxon>Desulfopila</taxon>
    </lineage>
</organism>
<evidence type="ECO:0000256" key="4">
    <source>
        <dbReference type="ARBA" id="ARBA00023004"/>
    </source>
</evidence>
<dbReference type="EMBL" id="FRFE01000002">
    <property type="protein sequence ID" value="SHO43979.1"/>
    <property type="molecule type" value="Genomic_DNA"/>
</dbReference>